<keyword evidence="1" id="KW-1133">Transmembrane helix</keyword>
<feature type="transmembrane region" description="Helical" evidence="1">
    <location>
        <begin position="250"/>
        <end position="267"/>
    </location>
</feature>
<dbReference type="PROSITE" id="PS50895">
    <property type="entry name" value="SURF1"/>
    <property type="match status" value="1"/>
</dbReference>
<dbReference type="Proteomes" id="UP000433493">
    <property type="component" value="Unassembled WGS sequence"/>
</dbReference>
<feature type="compositionally biased region" description="Polar residues" evidence="2">
    <location>
        <begin position="1"/>
        <end position="11"/>
    </location>
</feature>
<comment type="subcellular location">
    <subcellularLocation>
        <location evidence="1">Cell membrane</location>
        <topology evidence="1">Multi-pass membrane protein</topology>
    </subcellularLocation>
</comment>
<dbReference type="CDD" id="cd06662">
    <property type="entry name" value="SURF1"/>
    <property type="match status" value="1"/>
</dbReference>
<organism evidence="3 4">
    <name type="scientific">Gulosibacter chungangensis</name>
    <dbReference type="NCBI Taxonomy" id="979746"/>
    <lineage>
        <taxon>Bacteria</taxon>
        <taxon>Bacillati</taxon>
        <taxon>Actinomycetota</taxon>
        <taxon>Actinomycetes</taxon>
        <taxon>Micrococcales</taxon>
        <taxon>Microbacteriaceae</taxon>
        <taxon>Gulosibacter</taxon>
    </lineage>
</organism>
<protein>
    <recommendedName>
        <fullName evidence="1">SURF1-like protein</fullName>
    </recommendedName>
</protein>
<evidence type="ECO:0000256" key="1">
    <source>
        <dbReference type="RuleBase" id="RU363076"/>
    </source>
</evidence>
<gene>
    <name evidence="3" type="ORF">F8O05_12645</name>
</gene>
<keyword evidence="1" id="KW-0812">Transmembrane</keyword>
<feature type="region of interest" description="Disordered" evidence="2">
    <location>
        <begin position="1"/>
        <end position="23"/>
    </location>
</feature>
<keyword evidence="4" id="KW-1185">Reference proteome</keyword>
<comment type="caution">
    <text evidence="3">The sequence shown here is derived from an EMBL/GenBank/DDBJ whole genome shotgun (WGS) entry which is preliminary data.</text>
</comment>
<dbReference type="EMBL" id="WBKB01000009">
    <property type="protein sequence ID" value="KAB1641427.1"/>
    <property type="molecule type" value="Genomic_DNA"/>
</dbReference>
<keyword evidence="1" id="KW-1003">Cell membrane</keyword>
<reference evidence="3 4" key="1">
    <citation type="submission" date="2019-09" db="EMBL/GenBank/DDBJ databases">
        <title>Phylogeny of genus Pseudoclavibacter and closely related genus.</title>
        <authorList>
            <person name="Li Y."/>
        </authorList>
    </citation>
    <scope>NUCLEOTIDE SEQUENCE [LARGE SCALE GENOMIC DNA]</scope>
    <source>
        <strain evidence="3 4">KCTC 13959</strain>
    </source>
</reference>
<comment type="similarity">
    <text evidence="1">Belongs to the SURF1 family.</text>
</comment>
<dbReference type="InterPro" id="IPR002994">
    <property type="entry name" value="Surf1/Shy1"/>
</dbReference>
<dbReference type="Pfam" id="PF02104">
    <property type="entry name" value="SURF1"/>
    <property type="match status" value="1"/>
</dbReference>
<dbReference type="GO" id="GO:0005886">
    <property type="term" value="C:plasma membrane"/>
    <property type="evidence" value="ECO:0007669"/>
    <property type="project" value="UniProtKB-SubCell"/>
</dbReference>
<evidence type="ECO:0000256" key="2">
    <source>
        <dbReference type="SAM" id="MobiDB-lite"/>
    </source>
</evidence>
<dbReference type="AlphaFoldDB" id="A0A7J5B887"/>
<evidence type="ECO:0000313" key="4">
    <source>
        <dbReference type="Proteomes" id="UP000433493"/>
    </source>
</evidence>
<dbReference type="RefSeq" id="WP_158053110.1">
    <property type="nucleotide sequence ID" value="NZ_WBKB01000009.1"/>
</dbReference>
<feature type="transmembrane region" description="Helical" evidence="1">
    <location>
        <begin position="38"/>
        <end position="56"/>
    </location>
</feature>
<name>A0A7J5B887_9MICO</name>
<accession>A0A7J5B887</accession>
<evidence type="ECO:0000313" key="3">
    <source>
        <dbReference type="EMBL" id="KAB1641427.1"/>
    </source>
</evidence>
<dbReference type="OrthoDB" id="9807214at2"/>
<sequence length="309" mass="34177">MTTQTVTSEQGPSLAGEDYPYESPQTQPGWSFLRSRRWLGYYVLLILFCIVCVWLADWQFDRRADARAEIARIDQNYDAPAIPLEEAVPDPTSFDENALKWQTATVRGEYFGEPFLARNRPGPEGVGSQLLQALRTEQGPVFIVDRGWVPVNGNEANAGDAWLDRVPPPPAGLVEVDVRLRASEPQVVGRLSHGSTVASINLPELARVGGFDEAYTGAYGMLIRETPDAATGVLPEPPERDEGPHLSYALQWYVFILIAAFGIVYAARQEHRGLNAGSEAVLRQDRRAAVRKARRGTTDAEEEDALLDN</sequence>
<keyword evidence="1" id="KW-0472">Membrane</keyword>
<proteinExistence type="inferred from homology"/>